<feature type="domain" description="Sulfatase N-terminal" evidence="7">
    <location>
        <begin position="36"/>
        <end position="375"/>
    </location>
</feature>
<organism evidence="8 9">
    <name type="scientific">Fuerstiella marisgermanici</name>
    <dbReference type="NCBI Taxonomy" id="1891926"/>
    <lineage>
        <taxon>Bacteria</taxon>
        <taxon>Pseudomonadati</taxon>
        <taxon>Planctomycetota</taxon>
        <taxon>Planctomycetia</taxon>
        <taxon>Planctomycetales</taxon>
        <taxon>Planctomycetaceae</taxon>
        <taxon>Fuerstiella</taxon>
    </lineage>
</organism>
<protein>
    <submittedName>
        <fullName evidence="8">Arylsulfatase</fullName>
        <ecNumber evidence="8">3.1.6.1</ecNumber>
    </submittedName>
</protein>
<dbReference type="InterPro" id="IPR000917">
    <property type="entry name" value="Sulfatase_N"/>
</dbReference>
<gene>
    <name evidence="8" type="ORF">Fuma_03078</name>
</gene>
<dbReference type="PROSITE" id="PS00149">
    <property type="entry name" value="SULFATASE_2"/>
    <property type="match status" value="1"/>
</dbReference>
<evidence type="ECO:0000256" key="6">
    <source>
        <dbReference type="ARBA" id="ARBA00022837"/>
    </source>
</evidence>
<sequence length="487" mass="54790">MLPPSALFLHGSTLLRIVIFTLSCLAASFVHAAEKPNILFLFADDQAFHTIHALGNDEIKTPNIDQLIKNGTTFTHTYNQGGWNGAICVASRAMLNTGRFLWHAHDLENDIKKQWVPNKRMWAQRMAAAGYQTFFSGKWHVKADTKNVFEVARHMRGGMPNQTDAGYDRPKSRDDVAWKPWDKKFEGFWKGGRHWSEVLGDDAVDYMSLAASDERPFFMYLAFNAPHDPRQSPKQFVDMYPVDKIQVPQTFLAEYPYDIGSNRVRDEKLAPFPRTPYSVQVNRQEYYAIITHMDHQIGRILKALKQTGQAENTWIFFTADHGLACGNHGLLGKQNMFDHSMRVPFAVTGPGVDAGRKVGQRIYLQSVMATSLALATGNVPEDVEFESLLPLLKDGKPEVTGDIYGAYTDTQRMITVGHEKLILYPKTGVSLLFDLKADPDEMTDLSSKNGSLARKRALFQEFLKHQKVVGDKLDVSEAFSELAVAGT</sequence>
<accession>A0A1P8WHE1</accession>
<dbReference type="InterPro" id="IPR050738">
    <property type="entry name" value="Sulfatase"/>
</dbReference>
<evidence type="ECO:0000259" key="7">
    <source>
        <dbReference type="Pfam" id="PF00884"/>
    </source>
</evidence>
<dbReference type="GO" id="GO:0004065">
    <property type="term" value="F:arylsulfatase activity"/>
    <property type="evidence" value="ECO:0007669"/>
    <property type="project" value="UniProtKB-EC"/>
</dbReference>
<dbReference type="KEGG" id="fmr:Fuma_03078"/>
<dbReference type="EMBL" id="CP017641">
    <property type="protein sequence ID" value="APZ93460.1"/>
    <property type="molecule type" value="Genomic_DNA"/>
</dbReference>
<evidence type="ECO:0000313" key="9">
    <source>
        <dbReference type="Proteomes" id="UP000187735"/>
    </source>
</evidence>
<evidence type="ECO:0000256" key="2">
    <source>
        <dbReference type="ARBA" id="ARBA00008779"/>
    </source>
</evidence>
<dbReference type="Gene3D" id="3.40.720.10">
    <property type="entry name" value="Alkaline Phosphatase, subunit A"/>
    <property type="match status" value="1"/>
</dbReference>
<dbReference type="PANTHER" id="PTHR42693:SF42">
    <property type="entry name" value="ARYLSULFATASE G"/>
    <property type="match status" value="1"/>
</dbReference>
<reference evidence="8 9" key="1">
    <citation type="journal article" date="2016" name="Front. Microbiol.">
        <title>Fuerstia marisgermanicae gen. nov., sp. nov., an Unusual Member of the Phylum Planctomycetes from the German Wadden Sea.</title>
        <authorList>
            <person name="Kohn T."/>
            <person name="Heuer A."/>
            <person name="Jogler M."/>
            <person name="Vollmers J."/>
            <person name="Boedeker C."/>
            <person name="Bunk B."/>
            <person name="Rast P."/>
            <person name="Borchert D."/>
            <person name="Glockner I."/>
            <person name="Freese H.M."/>
            <person name="Klenk H.P."/>
            <person name="Overmann J."/>
            <person name="Kaster A.K."/>
            <person name="Rohde M."/>
            <person name="Wiegand S."/>
            <person name="Jogler C."/>
        </authorList>
    </citation>
    <scope>NUCLEOTIDE SEQUENCE [LARGE SCALE GENOMIC DNA]</scope>
    <source>
        <strain evidence="8 9">NH11</strain>
    </source>
</reference>
<name>A0A1P8WHE1_9PLAN</name>
<comment type="similarity">
    <text evidence="2">Belongs to the sulfatase family.</text>
</comment>
<dbReference type="CDD" id="cd16155">
    <property type="entry name" value="sulfatase_like"/>
    <property type="match status" value="1"/>
</dbReference>
<keyword evidence="9" id="KW-1185">Reference proteome</keyword>
<comment type="cofactor">
    <cofactor evidence="1">
        <name>Ca(2+)</name>
        <dbReference type="ChEBI" id="CHEBI:29108"/>
    </cofactor>
</comment>
<evidence type="ECO:0000256" key="5">
    <source>
        <dbReference type="ARBA" id="ARBA00022801"/>
    </source>
</evidence>
<dbReference type="AlphaFoldDB" id="A0A1P8WHE1"/>
<evidence type="ECO:0000256" key="1">
    <source>
        <dbReference type="ARBA" id="ARBA00001913"/>
    </source>
</evidence>
<dbReference type="Proteomes" id="UP000187735">
    <property type="component" value="Chromosome"/>
</dbReference>
<keyword evidence="4" id="KW-0732">Signal</keyword>
<evidence type="ECO:0000256" key="3">
    <source>
        <dbReference type="ARBA" id="ARBA00022723"/>
    </source>
</evidence>
<dbReference type="SUPFAM" id="SSF53649">
    <property type="entry name" value="Alkaline phosphatase-like"/>
    <property type="match status" value="1"/>
</dbReference>
<evidence type="ECO:0000256" key="4">
    <source>
        <dbReference type="ARBA" id="ARBA00022729"/>
    </source>
</evidence>
<dbReference type="Pfam" id="PF00884">
    <property type="entry name" value="Sulfatase"/>
    <property type="match status" value="1"/>
</dbReference>
<dbReference type="STRING" id="1891926.Fuma_03078"/>
<keyword evidence="6" id="KW-0106">Calcium</keyword>
<dbReference type="InterPro" id="IPR024607">
    <property type="entry name" value="Sulfatase_CS"/>
</dbReference>
<dbReference type="InterPro" id="IPR017850">
    <property type="entry name" value="Alkaline_phosphatase_core_sf"/>
</dbReference>
<dbReference type="PANTHER" id="PTHR42693">
    <property type="entry name" value="ARYLSULFATASE FAMILY MEMBER"/>
    <property type="match status" value="1"/>
</dbReference>
<dbReference type="EC" id="3.1.6.1" evidence="8"/>
<evidence type="ECO:0000313" key="8">
    <source>
        <dbReference type="EMBL" id="APZ93460.1"/>
    </source>
</evidence>
<keyword evidence="3" id="KW-0479">Metal-binding</keyword>
<dbReference type="GO" id="GO:0046872">
    <property type="term" value="F:metal ion binding"/>
    <property type="evidence" value="ECO:0007669"/>
    <property type="project" value="UniProtKB-KW"/>
</dbReference>
<dbReference type="OrthoDB" id="9762324at2"/>
<keyword evidence="5 8" id="KW-0378">Hydrolase</keyword>
<proteinExistence type="inferred from homology"/>